<keyword evidence="1" id="KW-0812">Transmembrane</keyword>
<evidence type="ECO:0000313" key="2">
    <source>
        <dbReference type="EMBL" id="HEF88033.1"/>
    </source>
</evidence>
<proteinExistence type="predicted"/>
<evidence type="ECO:0000256" key="1">
    <source>
        <dbReference type="SAM" id="Phobius"/>
    </source>
</evidence>
<sequence length="92" mass="9882">MSSCFKRDILRKGLKMVFISSACVLTSLLYGFVAASQWILTVSPGLIGVGLAVALGFSIVPLAAYILHVIVDSALALRNPFYFTERGLEVCA</sequence>
<gene>
    <name evidence="2" type="ORF">ENP55_07200</name>
</gene>
<protein>
    <submittedName>
        <fullName evidence="2">Uncharacterized protein</fullName>
    </submittedName>
</protein>
<feature type="transmembrane region" description="Helical" evidence="1">
    <location>
        <begin position="46"/>
        <end position="71"/>
    </location>
</feature>
<comment type="caution">
    <text evidence="2">The sequence shown here is derived from an EMBL/GenBank/DDBJ whole genome shotgun (WGS) entry which is preliminary data.</text>
</comment>
<dbReference type="EMBL" id="DSJT01000044">
    <property type="protein sequence ID" value="HEF88033.1"/>
    <property type="molecule type" value="Genomic_DNA"/>
</dbReference>
<name>A0A7C2BLR0_9CREN</name>
<feature type="transmembrane region" description="Helical" evidence="1">
    <location>
        <begin position="16"/>
        <end position="40"/>
    </location>
</feature>
<keyword evidence="1" id="KW-1133">Transmembrane helix</keyword>
<dbReference type="AlphaFoldDB" id="A0A7C2BLR0"/>
<organism evidence="2">
    <name type="scientific">Thermosphaera aggregans</name>
    <dbReference type="NCBI Taxonomy" id="54254"/>
    <lineage>
        <taxon>Archaea</taxon>
        <taxon>Thermoproteota</taxon>
        <taxon>Thermoprotei</taxon>
        <taxon>Desulfurococcales</taxon>
        <taxon>Desulfurococcaceae</taxon>
        <taxon>Thermosphaera</taxon>
    </lineage>
</organism>
<reference evidence="2" key="1">
    <citation type="journal article" date="2020" name="mSystems">
        <title>Genome- and Community-Level Interaction Insights into Carbon Utilization and Element Cycling Functions of Hydrothermarchaeota in Hydrothermal Sediment.</title>
        <authorList>
            <person name="Zhou Z."/>
            <person name="Liu Y."/>
            <person name="Xu W."/>
            <person name="Pan J."/>
            <person name="Luo Z.H."/>
            <person name="Li M."/>
        </authorList>
    </citation>
    <scope>NUCLEOTIDE SEQUENCE [LARGE SCALE GENOMIC DNA]</scope>
    <source>
        <strain evidence="2">SpSt-23</strain>
    </source>
</reference>
<keyword evidence="1" id="KW-0472">Membrane</keyword>
<accession>A0A7C2BLR0</accession>